<dbReference type="AlphaFoldDB" id="A0A1H8IMQ1"/>
<protein>
    <submittedName>
        <fullName evidence="2">Uncharacterized protein</fullName>
    </submittedName>
</protein>
<organism evidence="2 3">
    <name type="scientific">Brachymonas denitrificans DSM 15123</name>
    <dbReference type="NCBI Taxonomy" id="1121117"/>
    <lineage>
        <taxon>Bacteria</taxon>
        <taxon>Pseudomonadati</taxon>
        <taxon>Pseudomonadota</taxon>
        <taxon>Betaproteobacteria</taxon>
        <taxon>Burkholderiales</taxon>
        <taxon>Comamonadaceae</taxon>
        <taxon>Brachymonas</taxon>
    </lineage>
</organism>
<sequence>MLHMMKKPKLSHCNMTATRHAARRGRPPNEKTGVPLLAHPFQGVCGTRGSPGTGCDQWFDAEAAP</sequence>
<evidence type="ECO:0000256" key="1">
    <source>
        <dbReference type="SAM" id="MobiDB-lite"/>
    </source>
</evidence>
<evidence type="ECO:0000313" key="3">
    <source>
        <dbReference type="Proteomes" id="UP000199531"/>
    </source>
</evidence>
<dbReference type="Proteomes" id="UP000199531">
    <property type="component" value="Unassembled WGS sequence"/>
</dbReference>
<keyword evidence="3" id="KW-1185">Reference proteome</keyword>
<name>A0A1H8IMQ1_9BURK</name>
<reference evidence="2 3" key="1">
    <citation type="submission" date="2016-10" db="EMBL/GenBank/DDBJ databases">
        <authorList>
            <person name="de Groot N.N."/>
        </authorList>
    </citation>
    <scope>NUCLEOTIDE SEQUENCE [LARGE SCALE GENOMIC DNA]</scope>
    <source>
        <strain evidence="2 3">DSM 15123</strain>
    </source>
</reference>
<gene>
    <name evidence="2" type="ORF">SAMN02745977_01802</name>
</gene>
<dbReference type="EMBL" id="FOCW01000004">
    <property type="protein sequence ID" value="SEN69257.1"/>
    <property type="molecule type" value="Genomic_DNA"/>
</dbReference>
<feature type="region of interest" description="Disordered" evidence="1">
    <location>
        <begin position="1"/>
        <end position="36"/>
    </location>
</feature>
<proteinExistence type="predicted"/>
<evidence type="ECO:0000313" key="2">
    <source>
        <dbReference type="EMBL" id="SEN69257.1"/>
    </source>
</evidence>
<feature type="compositionally biased region" description="Basic residues" evidence="1">
    <location>
        <begin position="1"/>
        <end position="10"/>
    </location>
</feature>
<accession>A0A1H8IMQ1</accession>